<dbReference type="InterPro" id="IPR050504">
    <property type="entry name" value="IgSF_BTN/MOG"/>
</dbReference>
<protein>
    <submittedName>
        <fullName evidence="10">Butyrophilin-like protein 2</fullName>
    </submittedName>
</protein>
<feature type="signal peptide" evidence="7">
    <location>
        <begin position="1"/>
        <end position="26"/>
    </location>
</feature>
<organism evidence="9 10">
    <name type="scientific">Orycteropus afer afer</name>
    <dbReference type="NCBI Taxonomy" id="1230840"/>
    <lineage>
        <taxon>Eukaryota</taxon>
        <taxon>Metazoa</taxon>
        <taxon>Chordata</taxon>
        <taxon>Craniata</taxon>
        <taxon>Vertebrata</taxon>
        <taxon>Euteleostomi</taxon>
        <taxon>Mammalia</taxon>
        <taxon>Eutheria</taxon>
        <taxon>Afrotheria</taxon>
        <taxon>Tubulidentata</taxon>
        <taxon>Orycteropodidae</taxon>
        <taxon>Orycteropus</taxon>
    </lineage>
</organism>
<dbReference type="Pfam" id="PF07686">
    <property type="entry name" value="V-set"/>
    <property type="match status" value="2"/>
</dbReference>
<keyword evidence="4" id="KW-0472">Membrane</keyword>
<evidence type="ECO:0000256" key="6">
    <source>
        <dbReference type="ARBA" id="ARBA00023319"/>
    </source>
</evidence>
<reference evidence="10" key="1">
    <citation type="submission" date="2025-08" db="UniProtKB">
        <authorList>
            <consortium name="RefSeq"/>
        </authorList>
    </citation>
    <scope>IDENTIFICATION</scope>
</reference>
<feature type="domain" description="Ig-like" evidence="8">
    <location>
        <begin position="148"/>
        <end position="234"/>
    </location>
</feature>
<dbReference type="Gene3D" id="2.60.40.10">
    <property type="entry name" value="Immunoglobulins"/>
    <property type="match status" value="4"/>
</dbReference>
<keyword evidence="6" id="KW-0393">Immunoglobulin domain</keyword>
<name>A0A8B7ANC0_ORYAF</name>
<keyword evidence="5" id="KW-1015">Disulfide bond</keyword>
<dbReference type="GO" id="GO:0001817">
    <property type="term" value="P:regulation of cytokine production"/>
    <property type="evidence" value="ECO:0007669"/>
    <property type="project" value="TreeGrafter"/>
</dbReference>
<dbReference type="CDD" id="cd05713">
    <property type="entry name" value="IgV_MOG_like"/>
    <property type="match status" value="2"/>
</dbReference>
<dbReference type="InterPro" id="IPR003599">
    <property type="entry name" value="Ig_sub"/>
</dbReference>
<dbReference type="RefSeq" id="XP_007949495.1">
    <property type="nucleotide sequence ID" value="XM_007951304.1"/>
</dbReference>
<accession>A0A8B7ANC0</accession>
<feature type="domain" description="Ig-like" evidence="8">
    <location>
        <begin position="365"/>
        <end position="451"/>
    </location>
</feature>
<comment type="subcellular location">
    <subcellularLocation>
        <location evidence="1">Membrane</location>
    </subcellularLocation>
</comment>
<dbReference type="InterPro" id="IPR036179">
    <property type="entry name" value="Ig-like_dom_sf"/>
</dbReference>
<dbReference type="InterPro" id="IPR053896">
    <property type="entry name" value="BTN3A2-like_Ig-C"/>
</dbReference>
<dbReference type="FunFam" id="2.60.40.10:FF:000183">
    <property type="entry name" value="Myelin-oligodendrocyte glycoprotein"/>
    <property type="match status" value="2"/>
</dbReference>
<dbReference type="GO" id="GO:0009897">
    <property type="term" value="C:external side of plasma membrane"/>
    <property type="evidence" value="ECO:0007669"/>
    <property type="project" value="TreeGrafter"/>
</dbReference>
<evidence type="ECO:0000259" key="8">
    <source>
        <dbReference type="PROSITE" id="PS50835"/>
    </source>
</evidence>
<dbReference type="GO" id="GO:0005102">
    <property type="term" value="F:signaling receptor binding"/>
    <property type="evidence" value="ECO:0007669"/>
    <property type="project" value="TreeGrafter"/>
</dbReference>
<dbReference type="AlphaFoldDB" id="A0A8B7ANC0"/>
<feature type="domain" description="Ig-like" evidence="8">
    <location>
        <begin position="43"/>
        <end position="140"/>
    </location>
</feature>
<dbReference type="FunFam" id="2.60.40.10:FF:000088">
    <property type="entry name" value="Butyrophilin subfamily 1 member A1"/>
    <property type="match status" value="2"/>
</dbReference>
<keyword evidence="7" id="KW-0732">Signal</keyword>
<evidence type="ECO:0000256" key="5">
    <source>
        <dbReference type="ARBA" id="ARBA00023157"/>
    </source>
</evidence>
<evidence type="ECO:0000313" key="9">
    <source>
        <dbReference type="Proteomes" id="UP000694850"/>
    </source>
</evidence>
<evidence type="ECO:0000256" key="1">
    <source>
        <dbReference type="ARBA" id="ARBA00004370"/>
    </source>
</evidence>
<gene>
    <name evidence="10" type="primary">BTNL2</name>
</gene>
<dbReference type="SMART" id="SM00409">
    <property type="entry name" value="IG"/>
    <property type="match status" value="3"/>
</dbReference>
<evidence type="ECO:0000256" key="3">
    <source>
        <dbReference type="ARBA" id="ARBA00022989"/>
    </source>
</evidence>
<dbReference type="SMART" id="SM00406">
    <property type="entry name" value="IGv"/>
    <property type="match status" value="2"/>
</dbReference>
<dbReference type="GeneID" id="103205903"/>
<dbReference type="Proteomes" id="UP000694850">
    <property type="component" value="Unplaced"/>
</dbReference>
<proteinExistence type="predicted"/>
<evidence type="ECO:0000256" key="4">
    <source>
        <dbReference type="ARBA" id="ARBA00023136"/>
    </source>
</evidence>
<feature type="domain" description="Ig-like" evidence="8">
    <location>
        <begin position="236"/>
        <end position="355"/>
    </location>
</feature>
<keyword evidence="9" id="KW-1185">Reference proteome</keyword>
<sequence>MVDFPGFSLSGAVASFFLILLTMKQSDDFKVIGPAHPIVAKIGEDALLTCQLLPKRTAIHMEVRWYRSEPSTPVFTYRDGAEVTEMQSEEYRSRVEWIEDDTDKGSVALKIYNVQPSDHGQYWCHFQDGTYCAETSLQLKVAGLGSAPDIHMQGTVESRAQLVCTAEGWFPEPEVYWENTTGEKMLTFSEHHIQDEDGLFYVESTLVVRDASAETVSCVIHSPILSEEKGSAVSIPEKLQTELASLQVIGPSQPMLVRVGEDIQLTCYLSPKANAQSMEVRWLRAHRYPAVYVYKDGDHVAGEQMEEYKGRTVLVSDAIDEGRLTLQIHNARTSDDGQYRCLFEKDGVYQETSLDLKVAGMGSSPAITMKEWKDGEMQLICSSDGWFPQPHVQWRDTEGKTMPLFSEALTQDHHGLFHVETSLLVRNSSIVNVSCSISNSLLGQEETRTFSLSGW</sequence>
<dbReference type="PANTHER" id="PTHR24100:SF105">
    <property type="entry name" value="BUTYROPHILIN-LIKE PROTEIN 2"/>
    <property type="match status" value="1"/>
</dbReference>
<evidence type="ECO:0000313" key="10">
    <source>
        <dbReference type="RefSeq" id="XP_007949495.1"/>
    </source>
</evidence>
<dbReference type="InterPro" id="IPR013783">
    <property type="entry name" value="Ig-like_fold"/>
</dbReference>
<dbReference type="InterPro" id="IPR007110">
    <property type="entry name" value="Ig-like_dom"/>
</dbReference>
<dbReference type="PROSITE" id="PS50835">
    <property type="entry name" value="IG_LIKE"/>
    <property type="match status" value="4"/>
</dbReference>
<feature type="chain" id="PRO_5034091116" evidence="7">
    <location>
        <begin position="27"/>
        <end position="455"/>
    </location>
</feature>
<dbReference type="InterPro" id="IPR013106">
    <property type="entry name" value="Ig_V-set"/>
</dbReference>
<evidence type="ECO:0000256" key="7">
    <source>
        <dbReference type="SAM" id="SignalP"/>
    </source>
</evidence>
<evidence type="ECO:0000256" key="2">
    <source>
        <dbReference type="ARBA" id="ARBA00022692"/>
    </source>
</evidence>
<dbReference type="SUPFAM" id="SSF48726">
    <property type="entry name" value="Immunoglobulin"/>
    <property type="match status" value="4"/>
</dbReference>
<dbReference type="OrthoDB" id="10055806at2759"/>
<keyword evidence="2" id="KW-0812">Transmembrane</keyword>
<dbReference type="PANTHER" id="PTHR24100">
    <property type="entry name" value="BUTYROPHILIN"/>
    <property type="match status" value="1"/>
</dbReference>
<dbReference type="Pfam" id="PF22705">
    <property type="entry name" value="C2-set_3"/>
    <property type="match status" value="2"/>
</dbReference>
<keyword evidence="3" id="KW-1133">Transmembrane helix</keyword>
<dbReference type="GO" id="GO:0050852">
    <property type="term" value="P:T cell receptor signaling pathway"/>
    <property type="evidence" value="ECO:0007669"/>
    <property type="project" value="TreeGrafter"/>
</dbReference>
<dbReference type="CTD" id="56244"/>